<evidence type="ECO:0000313" key="1">
    <source>
        <dbReference type="EMBL" id="OJJ56255.1"/>
    </source>
</evidence>
<evidence type="ECO:0008006" key="3">
    <source>
        <dbReference type="Google" id="ProtNLM"/>
    </source>
</evidence>
<protein>
    <recommendedName>
        <fullName evidence="3">Transcription factor domain-containing protein</fullName>
    </recommendedName>
</protein>
<sequence>MMDPVICLLFIDTTTAFINRRVPIIRSQPRRPGVIDRFAGLCCDLLPSLYGACVVLATGEDAKGTLDIQAWNDVYEQVKDWKLQIPLRMMAILTSNERTIFLTQAYAYRLVTLLILHQARYSADLHCKVRAEYTEQILSHMERCLLLVGEPPPHTLLPIFVAAMDLSTQIKGNRALQVLQSCRGASYYPYTRRLYGMCSEFWSQRDAGGSSDWLTYLDQFHPLNIPI</sequence>
<dbReference type="OrthoDB" id="4137815at2759"/>
<dbReference type="GeneID" id="63762225"/>
<proteinExistence type="predicted"/>
<dbReference type="AlphaFoldDB" id="A0A1L9TA60"/>
<dbReference type="Pfam" id="PF11951">
    <property type="entry name" value="Fungal_trans_2"/>
    <property type="match status" value="1"/>
</dbReference>
<reference evidence="2" key="1">
    <citation type="journal article" date="2017" name="Genome Biol.">
        <title>Comparative genomics reveals high biological diversity and specific adaptations in the industrially and medically important fungal genus Aspergillus.</title>
        <authorList>
            <person name="de Vries R.P."/>
            <person name="Riley R."/>
            <person name="Wiebenga A."/>
            <person name="Aguilar-Osorio G."/>
            <person name="Amillis S."/>
            <person name="Uchima C.A."/>
            <person name="Anderluh G."/>
            <person name="Asadollahi M."/>
            <person name="Askin M."/>
            <person name="Barry K."/>
            <person name="Battaglia E."/>
            <person name="Bayram O."/>
            <person name="Benocci T."/>
            <person name="Braus-Stromeyer S.A."/>
            <person name="Caldana C."/>
            <person name="Canovas D."/>
            <person name="Cerqueira G.C."/>
            <person name="Chen F."/>
            <person name="Chen W."/>
            <person name="Choi C."/>
            <person name="Clum A."/>
            <person name="Dos Santos R.A."/>
            <person name="Damasio A.R."/>
            <person name="Diallinas G."/>
            <person name="Emri T."/>
            <person name="Fekete E."/>
            <person name="Flipphi M."/>
            <person name="Freyberg S."/>
            <person name="Gallo A."/>
            <person name="Gournas C."/>
            <person name="Habgood R."/>
            <person name="Hainaut M."/>
            <person name="Harispe M.L."/>
            <person name="Henrissat B."/>
            <person name="Hilden K.S."/>
            <person name="Hope R."/>
            <person name="Hossain A."/>
            <person name="Karabika E."/>
            <person name="Karaffa L."/>
            <person name="Karanyi Z."/>
            <person name="Krasevec N."/>
            <person name="Kuo A."/>
            <person name="Kusch H."/>
            <person name="LaButti K."/>
            <person name="Lagendijk E.L."/>
            <person name="Lapidus A."/>
            <person name="Levasseur A."/>
            <person name="Lindquist E."/>
            <person name="Lipzen A."/>
            <person name="Logrieco A.F."/>
            <person name="MacCabe A."/>
            <person name="Maekelae M.R."/>
            <person name="Malavazi I."/>
            <person name="Melin P."/>
            <person name="Meyer V."/>
            <person name="Mielnichuk N."/>
            <person name="Miskei M."/>
            <person name="Molnar A.P."/>
            <person name="Mule G."/>
            <person name="Ngan C.Y."/>
            <person name="Orejas M."/>
            <person name="Orosz E."/>
            <person name="Ouedraogo J.P."/>
            <person name="Overkamp K.M."/>
            <person name="Park H.-S."/>
            <person name="Perrone G."/>
            <person name="Piumi F."/>
            <person name="Punt P.J."/>
            <person name="Ram A.F."/>
            <person name="Ramon A."/>
            <person name="Rauscher S."/>
            <person name="Record E."/>
            <person name="Riano-Pachon D.M."/>
            <person name="Robert V."/>
            <person name="Roehrig J."/>
            <person name="Ruller R."/>
            <person name="Salamov A."/>
            <person name="Salih N.S."/>
            <person name="Samson R.A."/>
            <person name="Sandor E."/>
            <person name="Sanguinetti M."/>
            <person name="Schuetze T."/>
            <person name="Sepcic K."/>
            <person name="Shelest E."/>
            <person name="Sherlock G."/>
            <person name="Sophianopoulou V."/>
            <person name="Squina F.M."/>
            <person name="Sun H."/>
            <person name="Susca A."/>
            <person name="Todd R.B."/>
            <person name="Tsang A."/>
            <person name="Unkles S.E."/>
            <person name="van de Wiele N."/>
            <person name="van Rossen-Uffink D."/>
            <person name="Oliveira J.V."/>
            <person name="Vesth T.C."/>
            <person name="Visser J."/>
            <person name="Yu J.-H."/>
            <person name="Zhou M."/>
            <person name="Andersen M.R."/>
            <person name="Archer D.B."/>
            <person name="Baker S.E."/>
            <person name="Benoit I."/>
            <person name="Brakhage A.A."/>
            <person name="Braus G.H."/>
            <person name="Fischer R."/>
            <person name="Frisvad J.C."/>
            <person name="Goldman G.H."/>
            <person name="Houbraken J."/>
            <person name="Oakley B."/>
            <person name="Pocsi I."/>
            <person name="Scazzocchio C."/>
            <person name="Seiboth B."/>
            <person name="vanKuyk P.A."/>
            <person name="Wortman J."/>
            <person name="Dyer P.S."/>
            <person name="Grigoriev I.V."/>
        </authorList>
    </citation>
    <scope>NUCLEOTIDE SEQUENCE [LARGE SCALE GENOMIC DNA]</scope>
    <source>
        <strain evidence="2">CBS 593.65</strain>
    </source>
</reference>
<gene>
    <name evidence="1" type="ORF">ASPSYDRAFT_407924</name>
</gene>
<accession>A0A1L9TA60</accession>
<keyword evidence="2" id="KW-1185">Reference proteome</keyword>
<dbReference type="EMBL" id="KV878591">
    <property type="protein sequence ID" value="OJJ56255.1"/>
    <property type="molecule type" value="Genomic_DNA"/>
</dbReference>
<dbReference type="VEuPathDB" id="FungiDB:ASPSYDRAFT_407924"/>
<dbReference type="InterPro" id="IPR021858">
    <property type="entry name" value="Fun_TF"/>
</dbReference>
<dbReference type="RefSeq" id="XP_040700061.1">
    <property type="nucleotide sequence ID" value="XM_040846152.1"/>
</dbReference>
<organism evidence="1 2">
    <name type="scientific">Aspergillus sydowii CBS 593.65</name>
    <dbReference type="NCBI Taxonomy" id="1036612"/>
    <lineage>
        <taxon>Eukaryota</taxon>
        <taxon>Fungi</taxon>
        <taxon>Dikarya</taxon>
        <taxon>Ascomycota</taxon>
        <taxon>Pezizomycotina</taxon>
        <taxon>Eurotiomycetes</taxon>
        <taxon>Eurotiomycetidae</taxon>
        <taxon>Eurotiales</taxon>
        <taxon>Aspergillaceae</taxon>
        <taxon>Aspergillus</taxon>
        <taxon>Aspergillus subgen. Nidulantes</taxon>
    </lineage>
</organism>
<evidence type="ECO:0000313" key="2">
    <source>
        <dbReference type="Proteomes" id="UP000184356"/>
    </source>
</evidence>
<name>A0A1L9TA60_9EURO</name>
<dbReference type="Proteomes" id="UP000184356">
    <property type="component" value="Unassembled WGS sequence"/>
</dbReference>